<evidence type="ECO:0000313" key="1">
    <source>
        <dbReference type="EMBL" id="VUZ53965.1"/>
    </source>
</evidence>
<dbReference type="Gene3D" id="1.10.238.10">
    <property type="entry name" value="EF-hand"/>
    <property type="match status" value="1"/>
</dbReference>
<organism evidence="1 2">
    <name type="scientific">Hymenolepis diminuta</name>
    <name type="common">Rat tapeworm</name>
    <dbReference type="NCBI Taxonomy" id="6216"/>
    <lineage>
        <taxon>Eukaryota</taxon>
        <taxon>Metazoa</taxon>
        <taxon>Spiralia</taxon>
        <taxon>Lophotrochozoa</taxon>
        <taxon>Platyhelminthes</taxon>
        <taxon>Cestoda</taxon>
        <taxon>Eucestoda</taxon>
        <taxon>Cyclophyllidea</taxon>
        <taxon>Hymenolepididae</taxon>
        <taxon>Hymenolepis</taxon>
    </lineage>
</organism>
<name>A0A564Z388_HYMDI</name>
<dbReference type="SUPFAM" id="SSF47473">
    <property type="entry name" value="EF-hand"/>
    <property type="match status" value="1"/>
</dbReference>
<dbReference type="AlphaFoldDB" id="A0A564Z388"/>
<dbReference type="EMBL" id="CABIJS010000588">
    <property type="protein sequence ID" value="VUZ53965.1"/>
    <property type="molecule type" value="Genomic_DNA"/>
</dbReference>
<feature type="non-terminal residue" evidence="1">
    <location>
        <position position="63"/>
    </location>
</feature>
<keyword evidence="2" id="KW-1185">Reference proteome</keyword>
<evidence type="ECO:0000313" key="2">
    <source>
        <dbReference type="Proteomes" id="UP000321570"/>
    </source>
</evidence>
<protein>
    <recommendedName>
        <fullName evidence="3">EF-hand domain-containing protein</fullName>
    </recommendedName>
</protein>
<proteinExistence type="predicted"/>
<gene>
    <name evidence="1" type="ORF">WMSIL1_LOCUS12142</name>
</gene>
<evidence type="ECO:0008006" key="3">
    <source>
        <dbReference type="Google" id="ProtNLM"/>
    </source>
</evidence>
<dbReference type="InterPro" id="IPR011992">
    <property type="entry name" value="EF-hand-dom_pair"/>
</dbReference>
<accession>A0A564Z388</accession>
<dbReference type="Proteomes" id="UP000321570">
    <property type="component" value="Unassembled WGS sequence"/>
</dbReference>
<sequence length="63" mass="7422">MNISDLKAEMNGEVDSETLATIFRSADTDNDKKLSKDERRALRFTLENKKMDLMQEMFTYQEQ</sequence>
<reference evidence="1 2" key="1">
    <citation type="submission" date="2019-07" db="EMBL/GenBank/DDBJ databases">
        <authorList>
            <person name="Jastrzebski P J."/>
            <person name="Paukszto L."/>
            <person name="Jastrzebski P J."/>
        </authorList>
    </citation>
    <scope>NUCLEOTIDE SEQUENCE [LARGE SCALE GENOMIC DNA]</scope>
    <source>
        <strain evidence="1 2">WMS-il1</strain>
    </source>
</reference>